<dbReference type="AlphaFoldDB" id="A0A9Q1CTV1"/>
<gene>
    <name evidence="2" type="ORF">HOLleu_04132</name>
</gene>
<dbReference type="Proteomes" id="UP001152320">
    <property type="component" value="Chromosome 1"/>
</dbReference>
<dbReference type="Pfam" id="PF07714">
    <property type="entry name" value="PK_Tyr_Ser-Thr"/>
    <property type="match status" value="1"/>
</dbReference>
<dbReference type="Gene3D" id="1.10.510.10">
    <property type="entry name" value="Transferase(Phosphotransferase) domain 1"/>
    <property type="match status" value="1"/>
</dbReference>
<reference evidence="2" key="1">
    <citation type="submission" date="2021-10" db="EMBL/GenBank/DDBJ databases">
        <title>Tropical sea cucumber genome reveals ecological adaptation and Cuvierian tubules defense mechanism.</title>
        <authorList>
            <person name="Chen T."/>
        </authorList>
    </citation>
    <scope>NUCLEOTIDE SEQUENCE</scope>
    <source>
        <strain evidence="2">Nanhai2018</strain>
        <tissue evidence="2">Muscle</tissue>
    </source>
</reference>
<accession>A0A9Q1CTV1</accession>
<comment type="caution">
    <text evidence="2">The sequence shown here is derived from an EMBL/GenBank/DDBJ whole genome shotgun (WGS) entry which is preliminary data.</text>
</comment>
<dbReference type="SUPFAM" id="SSF56112">
    <property type="entry name" value="Protein kinase-like (PK-like)"/>
    <property type="match status" value="1"/>
</dbReference>
<dbReference type="OrthoDB" id="535945at2759"/>
<dbReference type="GO" id="GO:0043235">
    <property type="term" value="C:receptor complex"/>
    <property type="evidence" value="ECO:0007669"/>
    <property type="project" value="TreeGrafter"/>
</dbReference>
<dbReference type="EMBL" id="JAIZAY010000001">
    <property type="protein sequence ID" value="KAJ8050795.1"/>
    <property type="molecule type" value="Genomic_DNA"/>
</dbReference>
<dbReference type="InterPro" id="IPR000719">
    <property type="entry name" value="Prot_kinase_dom"/>
</dbReference>
<protein>
    <submittedName>
        <fullName evidence="2">Tyrosine kinase receptor Cad96Ca</fullName>
    </submittedName>
</protein>
<proteinExistence type="predicted"/>
<dbReference type="InterPro" id="IPR020635">
    <property type="entry name" value="Tyr_kinase_cat_dom"/>
</dbReference>
<dbReference type="InterPro" id="IPR001245">
    <property type="entry name" value="Ser-Thr/Tyr_kinase_cat_dom"/>
</dbReference>
<dbReference type="PRINTS" id="PR00109">
    <property type="entry name" value="TYRKINASE"/>
</dbReference>
<dbReference type="InterPro" id="IPR050122">
    <property type="entry name" value="RTK"/>
</dbReference>
<keyword evidence="3" id="KW-1185">Reference proteome</keyword>
<sequence length="290" mass="33514">MYDHQWGPLKLRHKNKPLFLGRIRSLRRTSLYSLEFFQLPVPYYIYQEYIDCGTLRDYILRNYQKRRQSQISSRGSLNENKVENKSKVSLTAFSLDACEGMSFLALHKFRHPALNSCKVLLTKALTCKLYDFVHEDTSDDRVQHILEQKNAPIAWLPPETIFFHQYSEQADVWSLAVLLWEIYSLGDIPYAGLKSEDIEKKIRNGTYLSQPLHCPGGVFGMMLASWDISPQKRPIFENFAEALRKILLSLKEQHSESGGNAGLTVDPTYFTLDESQGHNDYEDCSFKSLS</sequence>
<organism evidence="2 3">
    <name type="scientific">Holothuria leucospilota</name>
    <name type="common">Black long sea cucumber</name>
    <name type="synonym">Mertensiothuria leucospilota</name>
    <dbReference type="NCBI Taxonomy" id="206669"/>
    <lineage>
        <taxon>Eukaryota</taxon>
        <taxon>Metazoa</taxon>
        <taxon>Echinodermata</taxon>
        <taxon>Eleutherozoa</taxon>
        <taxon>Echinozoa</taxon>
        <taxon>Holothuroidea</taxon>
        <taxon>Aspidochirotacea</taxon>
        <taxon>Aspidochirotida</taxon>
        <taxon>Holothuriidae</taxon>
        <taxon>Holothuria</taxon>
    </lineage>
</organism>
<dbReference type="PROSITE" id="PS50011">
    <property type="entry name" value="PROTEIN_KINASE_DOM"/>
    <property type="match status" value="1"/>
</dbReference>
<name>A0A9Q1CTV1_HOLLE</name>
<dbReference type="GO" id="GO:0005524">
    <property type="term" value="F:ATP binding"/>
    <property type="evidence" value="ECO:0007669"/>
    <property type="project" value="InterPro"/>
</dbReference>
<dbReference type="SMART" id="SM00219">
    <property type="entry name" value="TyrKc"/>
    <property type="match status" value="1"/>
</dbReference>
<evidence type="ECO:0000313" key="2">
    <source>
        <dbReference type="EMBL" id="KAJ8050795.1"/>
    </source>
</evidence>
<keyword evidence="2" id="KW-0675">Receptor</keyword>
<keyword evidence="2" id="KW-0418">Kinase</keyword>
<dbReference type="PANTHER" id="PTHR24416">
    <property type="entry name" value="TYROSINE-PROTEIN KINASE RECEPTOR"/>
    <property type="match status" value="1"/>
</dbReference>
<dbReference type="PANTHER" id="PTHR24416:SF621">
    <property type="entry name" value="TYROSINE KINASE RECEPTOR CAD96CA"/>
    <property type="match status" value="1"/>
</dbReference>
<feature type="domain" description="Protein kinase" evidence="1">
    <location>
        <begin position="1"/>
        <end position="247"/>
    </location>
</feature>
<keyword evidence="2" id="KW-0808">Transferase</keyword>
<dbReference type="GO" id="GO:0004714">
    <property type="term" value="F:transmembrane receptor protein tyrosine kinase activity"/>
    <property type="evidence" value="ECO:0007669"/>
    <property type="project" value="TreeGrafter"/>
</dbReference>
<dbReference type="InterPro" id="IPR011009">
    <property type="entry name" value="Kinase-like_dom_sf"/>
</dbReference>
<evidence type="ECO:0000259" key="1">
    <source>
        <dbReference type="PROSITE" id="PS50011"/>
    </source>
</evidence>
<dbReference type="GO" id="GO:0007169">
    <property type="term" value="P:cell surface receptor protein tyrosine kinase signaling pathway"/>
    <property type="evidence" value="ECO:0007669"/>
    <property type="project" value="TreeGrafter"/>
</dbReference>
<evidence type="ECO:0000313" key="3">
    <source>
        <dbReference type="Proteomes" id="UP001152320"/>
    </source>
</evidence>
<dbReference type="GO" id="GO:0005886">
    <property type="term" value="C:plasma membrane"/>
    <property type="evidence" value="ECO:0007669"/>
    <property type="project" value="TreeGrafter"/>
</dbReference>